<evidence type="ECO:0000313" key="3">
    <source>
        <dbReference type="EMBL" id="RHY30469.1"/>
    </source>
</evidence>
<keyword evidence="1" id="KW-0677">Repeat</keyword>
<evidence type="ECO:0000313" key="4">
    <source>
        <dbReference type="Proteomes" id="UP000285060"/>
    </source>
</evidence>
<dbReference type="VEuPathDB" id="FungiDB:H310_14142"/>
<dbReference type="Pfam" id="PF12796">
    <property type="entry name" value="Ank_2"/>
    <property type="match status" value="1"/>
</dbReference>
<dbReference type="SUPFAM" id="SSF48403">
    <property type="entry name" value="Ankyrin repeat"/>
    <property type="match status" value="1"/>
</dbReference>
<keyword evidence="4" id="KW-1185">Reference proteome</keyword>
<dbReference type="InterPro" id="IPR002110">
    <property type="entry name" value="Ankyrin_rpt"/>
</dbReference>
<reference evidence="3 4" key="1">
    <citation type="submission" date="2018-08" db="EMBL/GenBank/DDBJ databases">
        <title>Aphanomyces genome sequencing and annotation.</title>
        <authorList>
            <person name="Minardi D."/>
            <person name="Oidtmann B."/>
            <person name="Van Der Giezen M."/>
            <person name="Studholme D.J."/>
        </authorList>
    </citation>
    <scope>NUCLEOTIDE SEQUENCE [LARGE SCALE GENOMIC DNA]</scope>
    <source>
        <strain evidence="3 4">NJM0002</strain>
    </source>
</reference>
<evidence type="ECO:0000256" key="1">
    <source>
        <dbReference type="ARBA" id="ARBA00022737"/>
    </source>
</evidence>
<dbReference type="InterPro" id="IPR036770">
    <property type="entry name" value="Ankyrin_rpt-contain_sf"/>
</dbReference>
<proteinExistence type="predicted"/>
<comment type="caution">
    <text evidence="3">The sequence shown here is derived from an EMBL/GenBank/DDBJ whole genome shotgun (WGS) entry which is preliminary data.</text>
</comment>
<dbReference type="EMBL" id="QUSY01000312">
    <property type="protein sequence ID" value="RHY30469.1"/>
    <property type="molecule type" value="Genomic_DNA"/>
</dbReference>
<accession>A0A418AXX7</accession>
<dbReference type="Gene3D" id="1.25.40.20">
    <property type="entry name" value="Ankyrin repeat-containing domain"/>
    <property type="match status" value="1"/>
</dbReference>
<name>A0A418AXX7_9STRA</name>
<gene>
    <name evidence="3" type="ORF">DYB32_004296</name>
</gene>
<evidence type="ECO:0000256" key="2">
    <source>
        <dbReference type="ARBA" id="ARBA00023043"/>
    </source>
</evidence>
<dbReference type="Proteomes" id="UP000285060">
    <property type="component" value="Unassembled WGS sequence"/>
</dbReference>
<protein>
    <submittedName>
        <fullName evidence="3">Uncharacterized protein</fullName>
    </submittedName>
</protein>
<sequence length="186" mass="20094">MACREGHLPVAAFLLQHHSGSAGPQAEFVEDGFVAACKSGHVDIATMLVNLNVLLLDQLNQDGMGAFTGACAENYADIVALLLQHPDFDGTQLSSGLCMAQDMHIVEMILRHPKVNVNAVGVVREIHAHEKGRVTWIGQAGITPLAYACTDGSTAKVVRFLQIPDLDVNFVLEVRRDRQGPSRLLS</sequence>
<keyword evidence="2" id="KW-0040">ANK repeat</keyword>
<dbReference type="PANTHER" id="PTHR24198">
    <property type="entry name" value="ANKYRIN REPEAT AND PROTEIN KINASE DOMAIN-CONTAINING PROTEIN"/>
    <property type="match status" value="1"/>
</dbReference>
<dbReference type="AlphaFoldDB" id="A0A418AXX7"/>
<organism evidence="3 4">
    <name type="scientific">Aphanomyces invadans</name>
    <dbReference type="NCBI Taxonomy" id="157072"/>
    <lineage>
        <taxon>Eukaryota</taxon>
        <taxon>Sar</taxon>
        <taxon>Stramenopiles</taxon>
        <taxon>Oomycota</taxon>
        <taxon>Saprolegniomycetes</taxon>
        <taxon>Saprolegniales</taxon>
        <taxon>Verrucalvaceae</taxon>
        <taxon>Aphanomyces</taxon>
    </lineage>
</organism>
<dbReference type="PANTHER" id="PTHR24198:SF165">
    <property type="entry name" value="ANKYRIN REPEAT-CONTAINING PROTEIN-RELATED"/>
    <property type="match status" value="1"/>
</dbReference>